<dbReference type="EMBL" id="SRYA01000010">
    <property type="protein sequence ID" value="TGY97067.1"/>
    <property type="molecule type" value="Genomic_DNA"/>
</dbReference>
<keyword evidence="1" id="KW-0547">Nucleotide-binding</keyword>
<dbReference type="Proteomes" id="UP000304953">
    <property type="component" value="Unassembled WGS sequence"/>
</dbReference>
<sequence>MKDKDKPVLAVKDLSVSFTMYDGGMRRREREMVHQLSLTVNAGEIVAVAGSSGSGKSLLAHAILGILPKNANMTGTLEFCGRRLDEKALKQLRGKEISFIPQSVKYLDPLMKVGRQVMGPCRRRERRSRQAKMKQAFARYQLEESVAKLYPYQLSGGMARRVLISGAVMNQAKLIVADEPTPGLQETLARETMKNFRELAEEGCGVLLITHDIDLALKMADRIAVFYEGDILETVPAEAFAGDGEALGHPYSRAFVKALPQNEFCAPESFGSRV</sequence>
<accession>A0AC61RZ78</accession>
<organism evidence="1 2">
    <name type="scientific">Petralouisia muris</name>
    <dbReference type="NCBI Taxonomy" id="3032872"/>
    <lineage>
        <taxon>Bacteria</taxon>
        <taxon>Bacillati</taxon>
        <taxon>Bacillota</taxon>
        <taxon>Clostridia</taxon>
        <taxon>Lachnospirales</taxon>
        <taxon>Lachnospiraceae</taxon>
        <taxon>Petralouisia</taxon>
    </lineage>
</organism>
<comment type="caution">
    <text evidence="1">The sequence shown here is derived from an EMBL/GenBank/DDBJ whole genome shotgun (WGS) entry which is preliminary data.</text>
</comment>
<evidence type="ECO:0000313" key="2">
    <source>
        <dbReference type="Proteomes" id="UP000304953"/>
    </source>
</evidence>
<name>A0AC61RZ78_9FIRM</name>
<evidence type="ECO:0000313" key="1">
    <source>
        <dbReference type="EMBL" id="TGY97067.1"/>
    </source>
</evidence>
<keyword evidence="1" id="KW-0067">ATP-binding</keyword>
<keyword evidence="2" id="KW-1185">Reference proteome</keyword>
<reference evidence="1" key="1">
    <citation type="submission" date="2019-04" db="EMBL/GenBank/DDBJ databases">
        <title>Microbes associate with the intestines of laboratory mice.</title>
        <authorList>
            <person name="Navarre W."/>
            <person name="Wong E."/>
            <person name="Huang K."/>
            <person name="Tropini C."/>
            <person name="Ng K."/>
            <person name="Yu B."/>
        </authorList>
    </citation>
    <scope>NUCLEOTIDE SEQUENCE</scope>
    <source>
        <strain evidence="1">NM01_1-7b</strain>
    </source>
</reference>
<proteinExistence type="predicted"/>
<gene>
    <name evidence="1" type="ORF">E5329_06300</name>
</gene>
<protein>
    <submittedName>
        <fullName evidence="1">ABC transporter ATP-binding protein</fullName>
    </submittedName>
</protein>